<dbReference type="EMBL" id="QJKJ01003144">
    <property type="protein sequence ID" value="RDX99756.1"/>
    <property type="molecule type" value="Genomic_DNA"/>
</dbReference>
<accession>A0A371HAI4</accession>
<dbReference type="STRING" id="157652.A0A371HAI4"/>
<dbReference type="AlphaFoldDB" id="A0A371HAI4"/>
<dbReference type="InterPro" id="IPR051320">
    <property type="entry name" value="Viral_Replic_Matur_Polypro"/>
</dbReference>
<evidence type="ECO:0000313" key="4">
    <source>
        <dbReference type="Proteomes" id="UP000257109"/>
    </source>
</evidence>
<organism evidence="3 4">
    <name type="scientific">Mucuna pruriens</name>
    <name type="common">Velvet bean</name>
    <name type="synonym">Dolichos pruriens</name>
    <dbReference type="NCBI Taxonomy" id="157652"/>
    <lineage>
        <taxon>Eukaryota</taxon>
        <taxon>Viridiplantae</taxon>
        <taxon>Streptophyta</taxon>
        <taxon>Embryophyta</taxon>
        <taxon>Tracheophyta</taxon>
        <taxon>Spermatophyta</taxon>
        <taxon>Magnoliopsida</taxon>
        <taxon>eudicotyledons</taxon>
        <taxon>Gunneridae</taxon>
        <taxon>Pentapetalae</taxon>
        <taxon>rosids</taxon>
        <taxon>fabids</taxon>
        <taxon>Fabales</taxon>
        <taxon>Fabaceae</taxon>
        <taxon>Papilionoideae</taxon>
        <taxon>50 kb inversion clade</taxon>
        <taxon>NPAAA clade</taxon>
        <taxon>indigoferoid/millettioid clade</taxon>
        <taxon>Phaseoleae</taxon>
        <taxon>Mucuna</taxon>
    </lineage>
</organism>
<gene>
    <name evidence="3" type="primary">pol</name>
    <name evidence="3" type="ORF">CR513_17150</name>
</gene>
<comment type="caution">
    <text evidence="3">The sequence shown here is derived from an EMBL/GenBank/DDBJ whole genome shotgun (WGS) entry which is preliminary data.</text>
</comment>
<protein>
    <submittedName>
        <fullName evidence="3">Retrovirus-related Pol polyprotein from transposon opus</fullName>
    </submittedName>
</protein>
<feature type="region of interest" description="Disordered" evidence="1">
    <location>
        <begin position="408"/>
        <end position="463"/>
    </location>
</feature>
<feature type="non-terminal residue" evidence="3">
    <location>
        <position position="1"/>
    </location>
</feature>
<evidence type="ECO:0000313" key="3">
    <source>
        <dbReference type="EMBL" id="RDX99756.1"/>
    </source>
</evidence>
<proteinExistence type="predicted"/>
<dbReference type="Proteomes" id="UP000257109">
    <property type="component" value="Unassembled WGS sequence"/>
</dbReference>
<dbReference type="InterPro" id="IPR000477">
    <property type="entry name" value="RT_dom"/>
</dbReference>
<evidence type="ECO:0000256" key="1">
    <source>
        <dbReference type="SAM" id="MobiDB-lite"/>
    </source>
</evidence>
<feature type="region of interest" description="Disordered" evidence="1">
    <location>
        <begin position="282"/>
        <end position="315"/>
    </location>
</feature>
<dbReference type="OrthoDB" id="1709213at2759"/>
<evidence type="ECO:0000259" key="2">
    <source>
        <dbReference type="Pfam" id="PF00078"/>
    </source>
</evidence>
<name>A0A371HAI4_MUCPR</name>
<dbReference type="InterPro" id="IPR043128">
    <property type="entry name" value="Rev_trsase/Diguanyl_cyclase"/>
</dbReference>
<dbReference type="InterPro" id="IPR043502">
    <property type="entry name" value="DNA/RNA_pol_sf"/>
</dbReference>
<dbReference type="SUPFAM" id="SSF56672">
    <property type="entry name" value="DNA/RNA polymerases"/>
    <property type="match status" value="1"/>
</dbReference>
<reference evidence="3" key="1">
    <citation type="submission" date="2018-05" db="EMBL/GenBank/DDBJ databases">
        <title>Draft genome of Mucuna pruriens seed.</title>
        <authorList>
            <person name="Nnadi N.E."/>
            <person name="Vos R."/>
            <person name="Hasami M.H."/>
            <person name="Devisetty U.K."/>
            <person name="Aguiy J.C."/>
        </authorList>
    </citation>
    <scope>NUCLEOTIDE SEQUENCE [LARGE SCALE GENOMIC DNA]</scope>
    <source>
        <strain evidence="3">JCA_2017</strain>
    </source>
</reference>
<feature type="domain" description="Reverse transcriptase" evidence="2">
    <location>
        <begin position="8"/>
        <end position="100"/>
    </location>
</feature>
<dbReference type="Pfam" id="PF00078">
    <property type="entry name" value="RVT_1"/>
    <property type="match status" value="1"/>
</dbReference>
<feature type="compositionally biased region" description="Low complexity" evidence="1">
    <location>
        <begin position="284"/>
        <end position="306"/>
    </location>
</feature>
<dbReference type="PANTHER" id="PTHR33064">
    <property type="entry name" value="POL PROTEIN"/>
    <property type="match status" value="1"/>
</dbReference>
<sequence length="463" mass="51134">MISIFSNLLEDCMEVFMDDFMVYVESFEACLSNLSKVLRKCIESNLVLNFEKCHFMVIEGIVLGNLVLARGIEVDKAKIDVISSLSNPASKREVRSFLGHQDCFAPVQATTERRRLCVRLALRGRISGAKEKTHVRTHPPSTKLGTSVRVDVRRVQLYARSHPRVWSRQATIRHSLRISDDGSYLSQLYDYRKGAFGNYHSYLAPNTEIFIEEDECEVEIDMVDAASSRIRPGDLLCPQKLPTSSINVGAQTVSPTSSWVGAVSSTTALLLIEVMGDPMERINAKPSTKSSPPSSSFEPSPFAPSTLSPPPPSTPLASLSASAAVSFSPIAISSSQVTFLHKGFNKTRQLGLKSDIVRHASLAGEIGMLVVDSMDVVGPQICLPNSKGPRFRPTREGGLNWKLLKKRRRGLDPTKENQPDWYRAQNDSNSNAAQLARRGPVNQGQLKRSPGPPAQCWRSWPSQ</sequence>
<dbReference type="PANTHER" id="PTHR33064:SF39">
    <property type="match status" value="1"/>
</dbReference>
<dbReference type="Gene3D" id="3.30.70.270">
    <property type="match status" value="1"/>
</dbReference>
<keyword evidence="4" id="KW-1185">Reference proteome</keyword>